<gene>
    <name evidence="2" type="ORF">N4264_01370</name>
</gene>
<dbReference type="Proteomes" id="UP001064632">
    <property type="component" value="Chromosome"/>
</dbReference>
<keyword evidence="3" id="KW-1185">Reference proteome</keyword>
<keyword evidence="1" id="KW-0812">Transmembrane</keyword>
<keyword evidence="1" id="KW-1133">Transmembrane helix</keyword>
<feature type="transmembrane region" description="Helical" evidence="1">
    <location>
        <begin position="116"/>
        <end position="136"/>
    </location>
</feature>
<feature type="transmembrane region" description="Helical" evidence="1">
    <location>
        <begin position="142"/>
        <end position="159"/>
    </location>
</feature>
<reference evidence="2" key="1">
    <citation type="submission" date="2022-09" db="EMBL/GenBank/DDBJ databases">
        <title>Tahibacter sp. nov., isolated from a fresh water.</title>
        <authorList>
            <person name="Baek J.H."/>
            <person name="Lee J.K."/>
            <person name="Kim J.M."/>
            <person name="Jeon C.O."/>
        </authorList>
    </citation>
    <scope>NUCLEOTIDE SEQUENCE</scope>
    <source>
        <strain evidence="2">W38</strain>
    </source>
</reference>
<accession>A0ABY6BE77</accession>
<organism evidence="2 3">
    <name type="scientific">Tahibacter amnicola</name>
    <dbReference type="NCBI Taxonomy" id="2976241"/>
    <lineage>
        <taxon>Bacteria</taxon>
        <taxon>Pseudomonadati</taxon>
        <taxon>Pseudomonadota</taxon>
        <taxon>Gammaproteobacteria</taxon>
        <taxon>Lysobacterales</taxon>
        <taxon>Rhodanobacteraceae</taxon>
        <taxon>Tahibacter</taxon>
    </lineage>
</organism>
<proteinExistence type="predicted"/>
<dbReference type="RefSeq" id="WP_261695288.1">
    <property type="nucleotide sequence ID" value="NZ_CP104694.1"/>
</dbReference>
<keyword evidence="1" id="KW-0472">Membrane</keyword>
<evidence type="ECO:0000313" key="2">
    <source>
        <dbReference type="EMBL" id="UXI68328.1"/>
    </source>
</evidence>
<protein>
    <submittedName>
        <fullName evidence="2">Uncharacterized protein</fullName>
    </submittedName>
</protein>
<evidence type="ECO:0000256" key="1">
    <source>
        <dbReference type="SAM" id="Phobius"/>
    </source>
</evidence>
<name>A0ABY6BE77_9GAMM</name>
<dbReference type="EMBL" id="CP104694">
    <property type="protein sequence ID" value="UXI68328.1"/>
    <property type="molecule type" value="Genomic_DNA"/>
</dbReference>
<sequence>MGVFGGIAKAAKFVVVSLPMQVLGAGQIRRNNSLIASLWRNLHNPVCPECQKAVLEPVGSEDGAWSCKNCRFTVADRNGIAAVREAAKGRRNELVRTMYAATDQDERKDIARRHRLVSRCCFAGAAFTVCGFLYYVATGASVILALNWLAFALVCWTHGMKRSYRSWQVLNGQLFVEGAFWVWLKEERWLV</sequence>
<evidence type="ECO:0000313" key="3">
    <source>
        <dbReference type="Proteomes" id="UP001064632"/>
    </source>
</evidence>